<evidence type="ECO:0000256" key="1">
    <source>
        <dbReference type="SAM" id="MobiDB-lite"/>
    </source>
</evidence>
<dbReference type="AlphaFoldDB" id="A0A9P5XKE6"/>
<protein>
    <submittedName>
        <fullName evidence="2">Uncharacterized protein</fullName>
    </submittedName>
</protein>
<feature type="region of interest" description="Disordered" evidence="1">
    <location>
        <begin position="263"/>
        <end position="336"/>
    </location>
</feature>
<evidence type="ECO:0000313" key="3">
    <source>
        <dbReference type="Proteomes" id="UP000807342"/>
    </source>
</evidence>
<comment type="caution">
    <text evidence="2">The sequence shown here is derived from an EMBL/GenBank/DDBJ whole genome shotgun (WGS) entry which is preliminary data.</text>
</comment>
<keyword evidence="3" id="KW-1185">Reference proteome</keyword>
<dbReference type="Proteomes" id="UP000807342">
    <property type="component" value="Unassembled WGS sequence"/>
</dbReference>
<dbReference type="EMBL" id="MU151065">
    <property type="protein sequence ID" value="KAF9453047.1"/>
    <property type="molecule type" value="Genomic_DNA"/>
</dbReference>
<feature type="compositionally biased region" description="Basic and acidic residues" evidence="1">
    <location>
        <begin position="87"/>
        <end position="106"/>
    </location>
</feature>
<feature type="compositionally biased region" description="Basic residues" evidence="1">
    <location>
        <begin position="307"/>
        <end position="318"/>
    </location>
</feature>
<proteinExistence type="predicted"/>
<gene>
    <name evidence="2" type="ORF">P691DRAFT_720537</name>
</gene>
<feature type="region of interest" description="Disordered" evidence="1">
    <location>
        <begin position="166"/>
        <end position="244"/>
    </location>
</feature>
<evidence type="ECO:0000313" key="2">
    <source>
        <dbReference type="EMBL" id="KAF9453047.1"/>
    </source>
</evidence>
<sequence>MSSPKLELDEDAIDLQDIQAQINLSMSFAQNLVTSWVKPTHFKQTNRQRHLENELKEYMRRPTRLGVGAPIPETQGLAREAAKLKARLEGGKKRQRGDDVKMRELQSEGEEESRGGAIRKKARIDPFDVGLKKKKVAEVNGKNPVTIHPMALKAISQIKLDKALGDEPDADDSTNGLLSAMDLPETHKRKKKHKSESGTNEGPRRELVARVERMVDSIDSSQISPNITEHLKTPPHSFPLMQPSSASTATYPKIVDVSLTATPLLSPGHRTTTPDFLKQPLLNLDGSPNEGASNKDRKPDPADLTPKKRRKRRKKKKSQSNTASALTDGQDHSEFD</sequence>
<organism evidence="2 3">
    <name type="scientific">Macrolepiota fuliginosa MF-IS2</name>
    <dbReference type="NCBI Taxonomy" id="1400762"/>
    <lineage>
        <taxon>Eukaryota</taxon>
        <taxon>Fungi</taxon>
        <taxon>Dikarya</taxon>
        <taxon>Basidiomycota</taxon>
        <taxon>Agaricomycotina</taxon>
        <taxon>Agaricomycetes</taxon>
        <taxon>Agaricomycetidae</taxon>
        <taxon>Agaricales</taxon>
        <taxon>Agaricineae</taxon>
        <taxon>Agaricaceae</taxon>
        <taxon>Macrolepiota</taxon>
    </lineage>
</organism>
<reference evidence="2" key="1">
    <citation type="submission" date="2020-11" db="EMBL/GenBank/DDBJ databases">
        <authorList>
            <consortium name="DOE Joint Genome Institute"/>
            <person name="Ahrendt S."/>
            <person name="Riley R."/>
            <person name="Andreopoulos W."/>
            <person name="Labutti K."/>
            <person name="Pangilinan J."/>
            <person name="Ruiz-Duenas F.J."/>
            <person name="Barrasa J.M."/>
            <person name="Sanchez-Garcia M."/>
            <person name="Camarero S."/>
            <person name="Miyauchi S."/>
            <person name="Serrano A."/>
            <person name="Linde D."/>
            <person name="Babiker R."/>
            <person name="Drula E."/>
            <person name="Ayuso-Fernandez I."/>
            <person name="Pacheco R."/>
            <person name="Padilla G."/>
            <person name="Ferreira P."/>
            <person name="Barriuso J."/>
            <person name="Kellner H."/>
            <person name="Castanera R."/>
            <person name="Alfaro M."/>
            <person name="Ramirez L."/>
            <person name="Pisabarro A.G."/>
            <person name="Kuo A."/>
            <person name="Tritt A."/>
            <person name="Lipzen A."/>
            <person name="He G."/>
            <person name="Yan M."/>
            <person name="Ng V."/>
            <person name="Cullen D."/>
            <person name="Martin F."/>
            <person name="Rosso M.-N."/>
            <person name="Henrissat B."/>
            <person name="Hibbett D."/>
            <person name="Martinez A.T."/>
            <person name="Grigoriev I.V."/>
        </authorList>
    </citation>
    <scope>NUCLEOTIDE SEQUENCE</scope>
    <source>
        <strain evidence="2">MF-IS2</strain>
    </source>
</reference>
<dbReference type="OrthoDB" id="3438340at2759"/>
<feature type="region of interest" description="Disordered" evidence="1">
    <location>
        <begin position="87"/>
        <end position="119"/>
    </location>
</feature>
<feature type="compositionally biased region" description="Basic and acidic residues" evidence="1">
    <location>
        <begin position="202"/>
        <end position="216"/>
    </location>
</feature>
<accession>A0A9P5XKE6</accession>
<name>A0A9P5XKE6_9AGAR</name>
<feature type="compositionally biased region" description="Polar residues" evidence="1">
    <location>
        <begin position="218"/>
        <end position="227"/>
    </location>
</feature>
<feature type="compositionally biased region" description="Polar residues" evidence="1">
    <location>
        <begin position="263"/>
        <end position="274"/>
    </location>
</feature>